<proteinExistence type="predicted"/>
<dbReference type="OrthoDB" id="2438421at2759"/>
<comment type="caution">
    <text evidence="2">The sequence shown here is derived from an EMBL/GenBank/DDBJ whole genome shotgun (WGS) entry which is preliminary data.</text>
</comment>
<dbReference type="Proteomes" id="UP000677228">
    <property type="component" value="Unassembled WGS sequence"/>
</dbReference>
<dbReference type="EMBL" id="CAJOBC010007371">
    <property type="protein sequence ID" value="CAF3930042.1"/>
    <property type="molecule type" value="Genomic_DNA"/>
</dbReference>
<gene>
    <name evidence="2" type="ORF">GPM918_LOCUS21951</name>
    <name evidence="1" type="ORF">OVA965_LOCUS22094</name>
    <name evidence="3" type="ORF">SRO942_LOCUS21946</name>
    <name evidence="4" type="ORF">TMI583_LOCUS22808</name>
</gene>
<dbReference type="AlphaFoldDB" id="A0A814TSU2"/>
<keyword evidence="5" id="KW-1185">Reference proteome</keyword>
<evidence type="ECO:0000313" key="4">
    <source>
        <dbReference type="EMBL" id="CAF3972776.1"/>
    </source>
</evidence>
<evidence type="ECO:0000313" key="1">
    <source>
        <dbReference type="EMBL" id="CAF1161057.1"/>
    </source>
</evidence>
<dbReference type="EMBL" id="CAJNOQ010007374">
    <property type="protein sequence ID" value="CAF1166452.1"/>
    <property type="molecule type" value="Genomic_DNA"/>
</dbReference>
<dbReference type="Proteomes" id="UP000681722">
    <property type="component" value="Unassembled WGS sequence"/>
</dbReference>
<dbReference type="EMBL" id="CAJOBA010033848">
    <property type="protein sequence ID" value="CAF3972776.1"/>
    <property type="molecule type" value="Genomic_DNA"/>
</dbReference>
<dbReference type="EMBL" id="CAJNOK010012325">
    <property type="protein sequence ID" value="CAF1161057.1"/>
    <property type="molecule type" value="Genomic_DNA"/>
</dbReference>
<reference evidence="2" key="1">
    <citation type="submission" date="2021-02" db="EMBL/GenBank/DDBJ databases">
        <authorList>
            <person name="Nowell W R."/>
        </authorList>
    </citation>
    <scope>NUCLEOTIDE SEQUENCE</scope>
</reference>
<organism evidence="2 5">
    <name type="scientific">Didymodactylos carnosus</name>
    <dbReference type="NCBI Taxonomy" id="1234261"/>
    <lineage>
        <taxon>Eukaryota</taxon>
        <taxon>Metazoa</taxon>
        <taxon>Spiralia</taxon>
        <taxon>Gnathifera</taxon>
        <taxon>Rotifera</taxon>
        <taxon>Eurotatoria</taxon>
        <taxon>Bdelloidea</taxon>
        <taxon>Philodinida</taxon>
        <taxon>Philodinidae</taxon>
        <taxon>Didymodactylos</taxon>
    </lineage>
</organism>
<accession>A0A814TSU2</accession>
<name>A0A814TSU2_9BILA</name>
<sequence>MFCIAHGIHNLLMVDCFPKLTGVSDLWNKVQTIINKLRYRQHELEEEFIRLNDQTKNDLLQVINKAGEVLDADLASSYIDTDDLDQSNKDKENYDFQLNPRNNQCSSKFNC</sequence>
<evidence type="ECO:0000313" key="3">
    <source>
        <dbReference type="EMBL" id="CAF3930042.1"/>
    </source>
</evidence>
<protein>
    <submittedName>
        <fullName evidence="2">Uncharacterized protein</fullName>
    </submittedName>
</protein>
<evidence type="ECO:0000313" key="5">
    <source>
        <dbReference type="Proteomes" id="UP000663829"/>
    </source>
</evidence>
<evidence type="ECO:0000313" key="2">
    <source>
        <dbReference type="EMBL" id="CAF1166452.1"/>
    </source>
</evidence>
<dbReference type="Proteomes" id="UP000663829">
    <property type="component" value="Unassembled WGS sequence"/>
</dbReference>
<dbReference type="Proteomes" id="UP000682733">
    <property type="component" value="Unassembled WGS sequence"/>
</dbReference>